<reference evidence="1 2" key="3">
    <citation type="journal article" date="2022" name="Microbiol. Spectr.">
        <title>Folding features and dynamics of 3D genome architecture in plant fungal pathogens.</title>
        <authorList>
            <person name="Xia C."/>
        </authorList>
    </citation>
    <scope>NUCLEOTIDE SEQUENCE [LARGE SCALE GENOMIC DNA]</scope>
    <source>
        <strain evidence="1 2">93-210</strain>
    </source>
</reference>
<sequence>MTPKYQISLFLLAMCFSRATLCMEIESVLHPADLNPGKETNAELESAGSSLTRHVDNSDKEEYGDNYISTLLHPREKRGLARDQVKYPDSKQGKKALLKILDEDYKSMKSDLQRLATTTQHEIDIRGHTSKAEMDLNELRRLMELISRIDSVQTQLWTPMRDRLHRIVGKHLTFVGTHNDGDFEKPRQCEGIDHQRIQSTKKISEAEHETQMKTSEHFNSKQIPKETFLPGDPFQLVMDRLNRDSFQELEKCRDYGYVTRFRSINVDVTRMIYVTVHSMYKHELINLQVYRSFFQRPDIVEKYATNMVEHFSARRKNKWLPLDRDSIVSSHDSEVDRSIFEALDANTQRIASLSSVKAAFEIYRDSPTLNKGFRSYCSNSCIFMEFSLPYIKLPTGDPTTFIARNIVNESVLREALSDFNNIDWFGSSSRKRQNLKLVLSFRVLQLYLENDHVEGMHVYPTDSSFKKKYSLVSESVQFLRDIGNIKLYLRKSFPQSRRKNLKIDEVHSTKKVPSPLQELKLISKHITKIDSAHQKAIKQILDGDSLNAYCQHEHIRYVLRSLRNHLRFLRIKHRILR</sequence>
<protein>
    <submittedName>
        <fullName evidence="1">Uncharacterized protein</fullName>
    </submittedName>
</protein>
<name>A0ACC0EW99_9BASI</name>
<reference evidence="2" key="2">
    <citation type="journal article" date="2018" name="Mol. Plant Microbe Interact.">
        <title>Genome sequence resources for the wheat stripe rust pathogen (Puccinia striiformis f. sp. tritici) and the barley stripe rust pathogen (Puccinia striiformis f. sp. hordei).</title>
        <authorList>
            <person name="Xia C."/>
            <person name="Wang M."/>
            <person name="Yin C."/>
            <person name="Cornejo O.E."/>
            <person name="Hulbert S.H."/>
            <person name="Chen X."/>
        </authorList>
    </citation>
    <scope>NUCLEOTIDE SEQUENCE [LARGE SCALE GENOMIC DNA]</scope>
    <source>
        <strain evidence="2">93-210</strain>
    </source>
</reference>
<comment type="caution">
    <text evidence="1">The sequence shown here is derived from an EMBL/GenBank/DDBJ whole genome shotgun (WGS) entry which is preliminary data.</text>
</comment>
<dbReference type="EMBL" id="CM045866">
    <property type="protein sequence ID" value="KAI7961329.1"/>
    <property type="molecule type" value="Genomic_DNA"/>
</dbReference>
<evidence type="ECO:0000313" key="1">
    <source>
        <dbReference type="EMBL" id="KAI7961329.1"/>
    </source>
</evidence>
<dbReference type="Proteomes" id="UP001060170">
    <property type="component" value="Chromosome 2"/>
</dbReference>
<gene>
    <name evidence="1" type="ORF">MJO28_001818</name>
</gene>
<accession>A0ACC0EW99</accession>
<proteinExistence type="predicted"/>
<reference evidence="2" key="1">
    <citation type="journal article" date="2018" name="BMC Genomics">
        <title>Genomic insights into host adaptation between the wheat stripe rust pathogen (Puccinia striiformis f. sp. tritici) and the barley stripe rust pathogen (Puccinia striiformis f. sp. hordei).</title>
        <authorList>
            <person name="Xia C."/>
            <person name="Wang M."/>
            <person name="Yin C."/>
            <person name="Cornejo O.E."/>
            <person name="Hulbert S.H."/>
            <person name="Chen X."/>
        </authorList>
    </citation>
    <scope>NUCLEOTIDE SEQUENCE [LARGE SCALE GENOMIC DNA]</scope>
    <source>
        <strain evidence="2">93-210</strain>
    </source>
</reference>
<organism evidence="1 2">
    <name type="scientific">Puccinia striiformis f. sp. tritici</name>
    <dbReference type="NCBI Taxonomy" id="168172"/>
    <lineage>
        <taxon>Eukaryota</taxon>
        <taxon>Fungi</taxon>
        <taxon>Dikarya</taxon>
        <taxon>Basidiomycota</taxon>
        <taxon>Pucciniomycotina</taxon>
        <taxon>Pucciniomycetes</taxon>
        <taxon>Pucciniales</taxon>
        <taxon>Pucciniaceae</taxon>
        <taxon>Puccinia</taxon>
    </lineage>
</organism>
<keyword evidence="2" id="KW-1185">Reference proteome</keyword>
<evidence type="ECO:0000313" key="2">
    <source>
        <dbReference type="Proteomes" id="UP001060170"/>
    </source>
</evidence>